<dbReference type="EMBL" id="CAJVQB010000064">
    <property type="protein sequence ID" value="CAG8462537.1"/>
    <property type="molecule type" value="Genomic_DNA"/>
</dbReference>
<keyword evidence="2" id="KW-1185">Reference proteome</keyword>
<sequence>MDSTSSKQDLEEDFELADDLYKLNDIEINNKKSELLVIGAKIKEQAAEGITKQFKKSRGHKLSRKKATWFKDLDGKVIIEPLKKDMQELIKERKNIYASKIAMQATIGVEATTKKIFYKKVPNLKSAKGAKISRRSKTRVASCIESTEITKKAINKKLIEKRHIEIIEQKTSQKIAELIKMENMSISLIEAKEVHNIIFGKNQKEVLEARLELAKSLITKIKKNILEDYFYKIKHMITILKTALNIIGN</sequence>
<dbReference type="Proteomes" id="UP000789901">
    <property type="component" value="Unassembled WGS sequence"/>
</dbReference>
<comment type="caution">
    <text evidence="1">The sequence shown here is derived from an EMBL/GenBank/DDBJ whole genome shotgun (WGS) entry which is preliminary data.</text>
</comment>
<name>A0ABM8VWB4_GIGMA</name>
<proteinExistence type="predicted"/>
<evidence type="ECO:0000313" key="2">
    <source>
        <dbReference type="Proteomes" id="UP000789901"/>
    </source>
</evidence>
<gene>
    <name evidence="1" type="ORF">GMARGA_LOCUS377</name>
</gene>
<organism evidence="1 2">
    <name type="scientific">Gigaspora margarita</name>
    <dbReference type="NCBI Taxonomy" id="4874"/>
    <lineage>
        <taxon>Eukaryota</taxon>
        <taxon>Fungi</taxon>
        <taxon>Fungi incertae sedis</taxon>
        <taxon>Mucoromycota</taxon>
        <taxon>Glomeromycotina</taxon>
        <taxon>Glomeromycetes</taxon>
        <taxon>Diversisporales</taxon>
        <taxon>Gigasporaceae</taxon>
        <taxon>Gigaspora</taxon>
    </lineage>
</organism>
<reference evidence="1 2" key="1">
    <citation type="submission" date="2021-06" db="EMBL/GenBank/DDBJ databases">
        <authorList>
            <person name="Kallberg Y."/>
            <person name="Tangrot J."/>
            <person name="Rosling A."/>
        </authorList>
    </citation>
    <scope>NUCLEOTIDE SEQUENCE [LARGE SCALE GENOMIC DNA]</scope>
    <source>
        <strain evidence="1 2">120-4 pot B 10/14</strain>
    </source>
</reference>
<evidence type="ECO:0000313" key="1">
    <source>
        <dbReference type="EMBL" id="CAG8462537.1"/>
    </source>
</evidence>
<protein>
    <submittedName>
        <fullName evidence="1">34649_t:CDS:1</fullName>
    </submittedName>
</protein>
<accession>A0ABM8VWB4</accession>